<proteinExistence type="predicted"/>
<protein>
    <submittedName>
        <fullName evidence="2">Uncharacterized protein</fullName>
    </submittedName>
</protein>
<feature type="transmembrane region" description="Helical" evidence="1">
    <location>
        <begin position="21"/>
        <end position="39"/>
    </location>
</feature>
<evidence type="ECO:0000256" key="1">
    <source>
        <dbReference type="SAM" id="Phobius"/>
    </source>
</evidence>
<dbReference type="Proteomes" id="UP001214201">
    <property type="component" value="Chromosome"/>
</dbReference>
<accession>A0ABY7YIA4</accession>
<keyword evidence="1" id="KW-1133">Transmembrane helix</keyword>
<organism evidence="2 3">
    <name type="scientific">Xanthomonas cucurbitae</name>
    <dbReference type="NCBI Taxonomy" id="56453"/>
    <lineage>
        <taxon>Bacteria</taxon>
        <taxon>Pseudomonadati</taxon>
        <taxon>Pseudomonadota</taxon>
        <taxon>Gammaproteobacteria</taxon>
        <taxon>Lysobacterales</taxon>
        <taxon>Lysobacteraceae</taxon>
        <taxon>Xanthomonas</taxon>
    </lineage>
</organism>
<keyword evidence="3" id="KW-1185">Reference proteome</keyword>
<reference evidence="2 3" key="1">
    <citation type="submission" date="2021-08" db="EMBL/GenBank/DDBJ databases">
        <title>Genome sequences of Xanthomonas cucurbitae isolates from 5 Midwestern US states.</title>
        <authorList>
            <person name="Hind S.R."/>
        </authorList>
    </citation>
    <scope>NUCLEOTIDE SEQUENCE [LARGE SCALE GENOMIC DNA]</scope>
    <source>
        <strain evidence="2 3">OH_261</strain>
    </source>
</reference>
<evidence type="ECO:0000313" key="3">
    <source>
        <dbReference type="Proteomes" id="UP001214201"/>
    </source>
</evidence>
<sequence>MATAIPYRSDAVFNAATLGPALLWTGVLLAAFIGLIVFMQKKGLIARWQRRLRSRNVLGSAIVSRGEYRISRATVIHVVEIDGRQMVITESRGAQVSIERLAPSTGNTQ</sequence>
<name>A0ABY7YIA4_9XANT</name>
<evidence type="ECO:0000313" key="2">
    <source>
        <dbReference type="EMBL" id="WDM73492.1"/>
    </source>
</evidence>
<dbReference type="EMBL" id="CP082214">
    <property type="protein sequence ID" value="WDM73492.1"/>
    <property type="molecule type" value="Genomic_DNA"/>
</dbReference>
<dbReference type="RefSeq" id="WP_274397251.1">
    <property type="nucleotide sequence ID" value="NZ_CP082213.1"/>
</dbReference>
<keyword evidence="1" id="KW-0812">Transmembrane</keyword>
<keyword evidence="1" id="KW-0472">Membrane</keyword>
<gene>
    <name evidence="2" type="ORF">K6978_00365</name>
</gene>